<feature type="transmembrane region" description="Helical" evidence="2">
    <location>
        <begin position="36"/>
        <end position="62"/>
    </location>
</feature>
<feature type="compositionally biased region" description="Basic and acidic residues" evidence="1">
    <location>
        <begin position="17"/>
        <end position="27"/>
    </location>
</feature>
<proteinExistence type="predicted"/>
<evidence type="ECO:0000313" key="4">
    <source>
        <dbReference type="Proteomes" id="UP000199040"/>
    </source>
</evidence>
<protein>
    <submittedName>
        <fullName evidence="3">Uncharacterized membrane protein</fullName>
    </submittedName>
</protein>
<keyword evidence="2" id="KW-0472">Membrane</keyword>
<dbReference type="EMBL" id="FOPY01000010">
    <property type="protein sequence ID" value="SFH83493.1"/>
    <property type="molecule type" value="Genomic_DNA"/>
</dbReference>
<keyword evidence="4" id="KW-1185">Reference proteome</keyword>
<evidence type="ECO:0000256" key="1">
    <source>
        <dbReference type="SAM" id="MobiDB-lite"/>
    </source>
</evidence>
<sequence>MTQASPNTHETSQEEPQENREARQHERKEDITIPQVIYVLYLAGLLTVNATLLIGVVMAYVYRADAPRWLRAHYRYQIRTFWIGMLYSVAAFVLSLFAVGALAWPLLAVWLVVRCAIGLRDVRRRRSPANPYSWLW</sequence>
<dbReference type="Proteomes" id="UP000199040">
    <property type="component" value="Unassembled WGS sequence"/>
</dbReference>
<feature type="transmembrane region" description="Helical" evidence="2">
    <location>
        <begin position="82"/>
        <end position="113"/>
    </location>
</feature>
<gene>
    <name evidence="3" type="ORF">SAMN04487959_110103</name>
</gene>
<organism evidence="3 4">
    <name type="scientific">Modicisalibacter xianhensis</name>
    <dbReference type="NCBI Taxonomy" id="442341"/>
    <lineage>
        <taxon>Bacteria</taxon>
        <taxon>Pseudomonadati</taxon>
        <taxon>Pseudomonadota</taxon>
        <taxon>Gammaproteobacteria</taxon>
        <taxon>Oceanospirillales</taxon>
        <taxon>Halomonadaceae</taxon>
        <taxon>Modicisalibacter</taxon>
    </lineage>
</organism>
<feature type="region of interest" description="Disordered" evidence="1">
    <location>
        <begin position="1"/>
        <end position="27"/>
    </location>
</feature>
<dbReference type="RefSeq" id="WP_244890967.1">
    <property type="nucleotide sequence ID" value="NZ_FOPY01000010.1"/>
</dbReference>
<dbReference type="AlphaFoldDB" id="A0A1I3D9Y3"/>
<dbReference type="STRING" id="442341.SAMN04487959_110103"/>
<evidence type="ECO:0000256" key="2">
    <source>
        <dbReference type="SAM" id="Phobius"/>
    </source>
</evidence>
<keyword evidence="2" id="KW-0812">Transmembrane</keyword>
<feature type="compositionally biased region" description="Polar residues" evidence="1">
    <location>
        <begin position="1"/>
        <end position="10"/>
    </location>
</feature>
<keyword evidence="2" id="KW-1133">Transmembrane helix</keyword>
<name>A0A1I3D9Y3_9GAMM</name>
<evidence type="ECO:0000313" key="3">
    <source>
        <dbReference type="EMBL" id="SFH83493.1"/>
    </source>
</evidence>
<accession>A0A1I3D9Y3</accession>
<reference evidence="3 4" key="1">
    <citation type="submission" date="2016-10" db="EMBL/GenBank/DDBJ databases">
        <authorList>
            <person name="de Groot N.N."/>
        </authorList>
    </citation>
    <scope>NUCLEOTIDE SEQUENCE [LARGE SCALE GENOMIC DNA]</scope>
    <source>
        <strain evidence="3 4">CGMCC 1.6848</strain>
    </source>
</reference>